<name>A0A5W6TU90_SALET</name>
<comment type="caution">
    <text evidence="1">The sequence shown here is derived from an EMBL/GenBank/DDBJ whole genome shotgun (WGS) entry which is preliminary data.</text>
</comment>
<accession>A0A5W6TU90</accession>
<reference evidence="1" key="1">
    <citation type="submission" date="2018-07" db="EMBL/GenBank/DDBJ databases">
        <authorList>
            <person name="Ashton P.M."/>
            <person name="Dallman T."/>
            <person name="Nair S."/>
            <person name="De Pinna E."/>
            <person name="Peters T."/>
            <person name="Grant K."/>
        </authorList>
    </citation>
    <scope>NUCLEOTIDE SEQUENCE</scope>
    <source>
        <strain evidence="1">419049</strain>
    </source>
</reference>
<dbReference type="AlphaFoldDB" id="A0A5W6TU90"/>
<protein>
    <submittedName>
        <fullName evidence="1">Uncharacterized protein</fullName>
    </submittedName>
</protein>
<proteinExistence type="predicted"/>
<gene>
    <name evidence="1" type="ORF">DSR79_24305</name>
</gene>
<dbReference type="EMBL" id="AAHLRQ010000044">
    <property type="protein sequence ID" value="EBX5843357.1"/>
    <property type="molecule type" value="Genomic_DNA"/>
</dbReference>
<sequence length="173" mass="18778">MSDSQNKLVFSESPQVELGSNFFINVPVILQYKDTPLISVESAVDASFTTSIPIYHNDGTYLAKAKGTQLYLTEEGRKAGVTLRHEDKITVCLINGKEVFELRRQSAAALKAEAELYVPDGKLISYRGSSPKLFSTENNQLAIGGLVMSGSTFSGCKIGILLDENSIAIGVNR</sequence>
<evidence type="ECO:0000313" key="1">
    <source>
        <dbReference type="EMBL" id="EBX5843357.1"/>
    </source>
</evidence>
<organism evidence="1">
    <name type="scientific">Salmonella enterica subsp. enterica serovar Stanley</name>
    <dbReference type="NCBI Taxonomy" id="192953"/>
    <lineage>
        <taxon>Bacteria</taxon>
        <taxon>Pseudomonadati</taxon>
        <taxon>Pseudomonadota</taxon>
        <taxon>Gammaproteobacteria</taxon>
        <taxon>Enterobacterales</taxon>
        <taxon>Enterobacteriaceae</taxon>
        <taxon>Salmonella</taxon>
    </lineage>
</organism>